<evidence type="ECO:0000313" key="2">
    <source>
        <dbReference type="Proteomes" id="UP000059419"/>
    </source>
</evidence>
<name>A0A0U5EA03_9GAMM</name>
<dbReference type="AlphaFoldDB" id="A0A0U5EA03"/>
<sequence>MTFCFSAATFVPTPHSRWRRGFSGRAQEIREISAPGQGAMHRKSALQ</sequence>
<proteinExistence type="predicted"/>
<dbReference type="EMBL" id="LN907827">
    <property type="protein sequence ID" value="CUU23997.1"/>
    <property type="molecule type" value="Genomic_DNA"/>
</dbReference>
<dbReference type="KEGG" id="ege:EM595_1763"/>
<dbReference type="Proteomes" id="UP000059419">
    <property type="component" value="Chromosome 1"/>
</dbReference>
<dbReference type="PATRIC" id="fig|1619313.3.peg.1831"/>
<reference evidence="2" key="1">
    <citation type="submission" date="2015-11" db="EMBL/GenBank/DDBJ databases">
        <authorList>
            <person name="Blom J."/>
        </authorList>
    </citation>
    <scope>NUCLEOTIDE SEQUENCE [LARGE SCALE GENOMIC DNA]</scope>
</reference>
<organism evidence="1 2">
    <name type="scientific">Duffyella gerundensis</name>
    <dbReference type="NCBI Taxonomy" id="1619313"/>
    <lineage>
        <taxon>Bacteria</taxon>
        <taxon>Pseudomonadati</taxon>
        <taxon>Pseudomonadota</taxon>
        <taxon>Gammaproteobacteria</taxon>
        <taxon>Enterobacterales</taxon>
        <taxon>Erwiniaceae</taxon>
        <taxon>Duffyella</taxon>
    </lineage>
</organism>
<evidence type="ECO:0000313" key="1">
    <source>
        <dbReference type="EMBL" id="CUU23997.1"/>
    </source>
</evidence>
<protein>
    <submittedName>
        <fullName evidence="1">Uncharacterized protein</fullName>
    </submittedName>
</protein>
<gene>
    <name evidence="1" type="ORF">EM595_1763</name>
</gene>
<accession>A0A0U5EA03</accession>
<dbReference type="STRING" id="1619313.EM595_1763"/>
<keyword evidence="2" id="KW-1185">Reference proteome</keyword>